<feature type="transmembrane region" description="Helical" evidence="1">
    <location>
        <begin position="71"/>
        <end position="97"/>
    </location>
</feature>
<keyword evidence="1" id="KW-0812">Transmembrane</keyword>
<name>A0ABD5NJM8_9EURY</name>
<protein>
    <submittedName>
        <fullName evidence="2">Uncharacterized protein</fullName>
    </submittedName>
</protein>
<evidence type="ECO:0000256" key="1">
    <source>
        <dbReference type="SAM" id="Phobius"/>
    </source>
</evidence>
<comment type="caution">
    <text evidence="2">The sequence shown here is derived from an EMBL/GenBank/DDBJ whole genome shotgun (WGS) entry which is preliminary data.</text>
</comment>
<keyword evidence="1" id="KW-1133">Transmembrane helix</keyword>
<dbReference type="EMBL" id="JBHSAQ010000001">
    <property type="protein sequence ID" value="MFC3957247.1"/>
    <property type="molecule type" value="Genomic_DNA"/>
</dbReference>
<gene>
    <name evidence="2" type="ORF">ACFOUR_02515</name>
</gene>
<keyword evidence="3" id="KW-1185">Reference proteome</keyword>
<evidence type="ECO:0000313" key="2">
    <source>
        <dbReference type="EMBL" id="MFC3957247.1"/>
    </source>
</evidence>
<feature type="transmembrane region" description="Helical" evidence="1">
    <location>
        <begin position="38"/>
        <end position="59"/>
    </location>
</feature>
<dbReference type="GeneID" id="73904586"/>
<dbReference type="AlphaFoldDB" id="A0ABD5NJM8"/>
<evidence type="ECO:0000313" key="3">
    <source>
        <dbReference type="Proteomes" id="UP001595846"/>
    </source>
</evidence>
<sequence length="105" mass="11249">MSLLASALDATTYALLDWPLYHGYEPTSGTTGFPGPGSWMIFGIILMPIYVMTISWFVGNPSDEKTGLVGVLYLVGVTANMWVGMFILTVLLGLVFYGGAPSPLP</sequence>
<dbReference type="RefSeq" id="WP_256531826.1">
    <property type="nucleotide sequence ID" value="NZ_CP101824.1"/>
</dbReference>
<organism evidence="2 3">
    <name type="scientific">Halovivax cerinus</name>
    <dbReference type="NCBI Taxonomy" id="1487865"/>
    <lineage>
        <taxon>Archaea</taxon>
        <taxon>Methanobacteriati</taxon>
        <taxon>Methanobacteriota</taxon>
        <taxon>Stenosarchaea group</taxon>
        <taxon>Halobacteria</taxon>
        <taxon>Halobacteriales</taxon>
        <taxon>Natrialbaceae</taxon>
        <taxon>Halovivax</taxon>
    </lineage>
</organism>
<reference evidence="2 3" key="1">
    <citation type="journal article" date="2019" name="Int. J. Syst. Evol. Microbiol.">
        <title>The Global Catalogue of Microorganisms (GCM) 10K type strain sequencing project: providing services to taxonomists for standard genome sequencing and annotation.</title>
        <authorList>
            <consortium name="The Broad Institute Genomics Platform"/>
            <consortium name="The Broad Institute Genome Sequencing Center for Infectious Disease"/>
            <person name="Wu L."/>
            <person name="Ma J."/>
        </authorList>
    </citation>
    <scope>NUCLEOTIDE SEQUENCE [LARGE SCALE GENOMIC DNA]</scope>
    <source>
        <strain evidence="2 3">IBRC-M 10256</strain>
    </source>
</reference>
<accession>A0ABD5NJM8</accession>
<dbReference type="Proteomes" id="UP001595846">
    <property type="component" value="Unassembled WGS sequence"/>
</dbReference>
<keyword evidence="1" id="KW-0472">Membrane</keyword>
<proteinExistence type="predicted"/>